<dbReference type="RefSeq" id="WP_096805624.1">
    <property type="nucleotide sequence ID" value="NZ_CP022196.1"/>
</dbReference>
<keyword evidence="5" id="KW-0378">Hydrolase</keyword>
<organism evidence="5 6">
    <name type="scientific">Celeribacter ethanolicus</name>
    <dbReference type="NCBI Taxonomy" id="1758178"/>
    <lineage>
        <taxon>Bacteria</taxon>
        <taxon>Pseudomonadati</taxon>
        <taxon>Pseudomonadota</taxon>
        <taxon>Alphaproteobacteria</taxon>
        <taxon>Rhodobacterales</taxon>
        <taxon>Roseobacteraceae</taxon>
        <taxon>Celeribacter</taxon>
    </lineage>
</organism>
<dbReference type="InterPro" id="IPR000055">
    <property type="entry name" value="Restrct_endonuc_typeI_TRD"/>
</dbReference>
<dbReference type="GO" id="GO:0003677">
    <property type="term" value="F:DNA binding"/>
    <property type="evidence" value="ECO:0007669"/>
    <property type="project" value="UniProtKB-KW"/>
</dbReference>
<evidence type="ECO:0000256" key="3">
    <source>
        <dbReference type="ARBA" id="ARBA00023125"/>
    </source>
</evidence>
<sequence>MSDRGFLEKLLNGASVAWKPLGDIAQYSKTRISSEDLDKTNYVGVDNLLQNRAGRVDSNYVPTSGNLTEFRAGDILIGNIRPYLRKIWLADRTGGTNGDVLVIHPTDDVVNPRYLYQVLTDEKFFEYNIQHSKGAKMPRGSKPQIIQYPVPIPCPEDPEKSLAIQAEIVRILDSFTELTAELTAELKARKQQYNHYRHQLLSFDDGDVEWKSLGEVFDIFAGGDAPKGSMSKVLTEDYTIPILSNGIGEKALYGWTNKAKVEKPSLTVSARGTIGWTSHREEPFFPIVRLIVLTPKTGINLRFAYHFMKTIENSYKVPEAGIPQLTKPMIEGTPFPIPCPGDPERSAKEQARIVNILDKFDTLTTSLSEGLPREIKLRQQQYEYYRDLLLSFPKPEEAA</sequence>
<dbReference type="OrthoDB" id="164285at2"/>
<dbReference type="Gene3D" id="3.90.220.20">
    <property type="entry name" value="DNA methylase specificity domains"/>
    <property type="match status" value="2"/>
</dbReference>
<evidence type="ECO:0000259" key="4">
    <source>
        <dbReference type="Pfam" id="PF01420"/>
    </source>
</evidence>
<evidence type="ECO:0000313" key="6">
    <source>
        <dbReference type="Proteomes" id="UP000217935"/>
    </source>
</evidence>
<comment type="similarity">
    <text evidence="1">Belongs to the type-I restriction system S methylase family.</text>
</comment>
<dbReference type="PANTHER" id="PTHR43140:SF1">
    <property type="entry name" value="TYPE I RESTRICTION ENZYME ECOKI SPECIFICITY SUBUNIT"/>
    <property type="match status" value="1"/>
</dbReference>
<keyword evidence="2" id="KW-0680">Restriction system</keyword>
<dbReference type="InterPro" id="IPR044946">
    <property type="entry name" value="Restrct_endonuc_typeI_TRD_sf"/>
</dbReference>
<gene>
    <name evidence="5" type="ORF">CEW89_08660</name>
</gene>
<accession>A0A291GB63</accession>
<evidence type="ECO:0000256" key="1">
    <source>
        <dbReference type="ARBA" id="ARBA00010923"/>
    </source>
</evidence>
<dbReference type="SUPFAM" id="SSF116734">
    <property type="entry name" value="DNA methylase specificity domain"/>
    <property type="match status" value="2"/>
</dbReference>
<dbReference type="GO" id="GO:0004519">
    <property type="term" value="F:endonuclease activity"/>
    <property type="evidence" value="ECO:0007669"/>
    <property type="project" value="UniProtKB-KW"/>
</dbReference>
<keyword evidence="3" id="KW-0238">DNA-binding</keyword>
<feature type="domain" description="Type I restriction modification DNA specificity" evidence="4">
    <location>
        <begin position="20"/>
        <end position="187"/>
    </location>
</feature>
<dbReference type="InterPro" id="IPR051212">
    <property type="entry name" value="Type-I_RE_S_subunit"/>
</dbReference>
<dbReference type="REBASE" id="221561">
    <property type="entry name" value="S.CetTSPH2I"/>
</dbReference>
<dbReference type="EMBL" id="CP022196">
    <property type="protein sequence ID" value="ATG47639.1"/>
    <property type="molecule type" value="Genomic_DNA"/>
</dbReference>
<keyword evidence="5" id="KW-0255">Endonuclease</keyword>
<proteinExistence type="inferred from homology"/>
<feature type="domain" description="Type I restriction modification DNA specificity" evidence="4">
    <location>
        <begin position="208"/>
        <end position="376"/>
    </location>
</feature>
<dbReference type="Pfam" id="PF01420">
    <property type="entry name" value="Methylase_S"/>
    <property type="match status" value="2"/>
</dbReference>
<dbReference type="CDD" id="cd17291">
    <property type="entry name" value="RMtype1_S_MgeORF438P-TRD-CR_like"/>
    <property type="match status" value="1"/>
</dbReference>
<protein>
    <submittedName>
        <fullName evidence="5">Type I restriction endonuclease subunit S</fullName>
    </submittedName>
</protein>
<name>A0A291GB63_9RHOB</name>
<dbReference type="GO" id="GO:0009307">
    <property type="term" value="P:DNA restriction-modification system"/>
    <property type="evidence" value="ECO:0007669"/>
    <property type="project" value="UniProtKB-KW"/>
</dbReference>
<reference evidence="5 6" key="1">
    <citation type="submission" date="2017-06" db="EMBL/GenBank/DDBJ databases">
        <title>Celeribacter sp. TSPH2 complete genome sequence.</title>
        <authorList>
            <person name="Woo J.-H."/>
            <person name="Kim H.-S."/>
        </authorList>
    </citation>
    <scope>NUCLEOTIDE SEQUENCE [LARGE SCALE GENOMIC DNA]</scope>
    <source>
        <strain evidence="5 6">TSPH2</strain>
    </source>
</reference>
<dbReference type="PANTHER" id="PTHR43140">
    <property type="entry name" value="TYPE-1 RESTRICTION ENZYME ECOKI SPECIFICITY PROTEIN"/>
    <property type="match status" value="1"/>
</dbReference>
<evidence type="ECO:0000256" key="2">
    <source>
        <dbReference type="ARBA" id="ARBA00022747"/>
    </source>
</evidence>
<keyword evidence="6" id="KW-1185">Reference proteome</keyword>
<evidence type="ECO:0000313" key="5">
    <source>
        <dbReference type="EMBL" id="ATG47639.1"/>
    </source>
</evidence>
<dbReference type="KEGG" id="ceh:CEW89_08660"/>
<dbReference type="AlphaFoldDB" id="A0A291GB63"/>
<keyword evidence="5" id="KW-0540">Nuclease</keyword>
<dbReference type="Proteomes" id="UP000217935">
    <property type="component" value="Chromosome"/>
</dbReference>